<comment type="catalytic activity">
    <reaction evidence="10">
        <text>(sulfur carrier)-H + L-cysteine = (sulfur carrier)-SH + L-alanine</text>
        <dbReference type="Rhea" id="RHEA:43892"/>
        <dbReference type="Rhea" id="RHEA-COMP:14737"/>
        <dbReference type="Rhea" id="RHEA-COMP:14739"/>
        <dbReference type="ChEBI" id="CHEBI:29917"/>
        <dbReference type="ChEBI" id="CHEBI:35235"/>
        <dbReference type="ChEBI" id="CHEBI:57972"/>
        <dbReference type="ChEBI" id="CHEBI:64428"/>
        <dbReference type="EC" id="2.8.1.7"/>
    </reaction>
</comment>
<dbReference type="Gene3D" id="1.10.260.50">
    <property type="match status" value="1"/>
</dbReference>
<protein>
    <recommendedName>
        <fullName evidence="3">cysteine desulfurase</fullName>
        <ecNumber evidence="3">2.8.1.7</ecNumber>
    </recommendedName>
</protein>
<dbReference type="EMBL" id="AP022581">
    <property type="protein sequence ID" value="BBX97664.1"/>
    <property type="molecule type" value="Genomic_DNA"/>
</dbReference>
<dbReference type="PANTHER" id="PTHR11601:SF34">
    <property type="entry name" value="CYSTEINE DESULFURASE"/>
    <property type="match status" value="1"/>
</dbReference>
<name>A0A1X1XWZ9_9MYCO</name>
<dbReference type="InterPro" id="IPR000192">
    <property type="entry name" value="Aminotrans_V_dom"/>
</dbReference>
<dbReference type="GO" id="GO:0031071">
    <property type="term" value="F:cysteine desulfurase activity"/>
    <property type="evidence" value="ECO:0007669"/>
    <property type="project" value="UniProtKB-EC"/>
</dbReference>
<dbReference type="InterPro" id="IPR015424">
    <property type="entry name" value="PyrdxlP-dep_Trfase"/>
</dbReference>
<dbReference type="GO" id="GO:0008483">
    <property type="term" value="F:transaminase activity"/>
    <property type="evidence" value="ECO:0007669"/>
    <property type="project" value="UniProtKB-KW"/>
</dbReference>
<keyword evidence="7" id="KW-0663">Pyridoxal phosphate</keyword>
<evidence type="ECO:0000256" key="10">
    <source>
        <dbReference type="ARBA" id="ARBA00050776"/>
    </source>
</evidence>
<keyword evidence="9" id="KW-0411">Iron-sulfur</keyword>
<dbReference type="AlphaFoldDB" id="A0A1X1XWZ9"/>
<evidence type="ECO:0000256" key="8">
    <source>
        <dbReference type="ARBA" id="ARBA00023004"/>
    </source>
</evidence>
<evidence type="ECO:0000256" key="4">
    <source>
        <dbReference type="ARBA" id="ARBA00022576"/>
    </source>
</evidence>
<dbReference type="PANTHER" id="PTHR11601">
    <property type="entry name" value="CYSTEINE DESULFURYLASE FAMILY MEMBER"/>
    <property type="match status" value="1"/>
</dbReference>
<dbReference type="OrthoDB" id="9808002at2"/>
<reference evidence="12 13" key="1">
    <citation type="journal article" date="2019" name="Emerg. Microbes Infect.">
        <title>Comprehensive subspecies identification of 175 nontuberculous mycobacteria species based on 7547 genomic profiles.</title>
        <authorList>
            <person name="Matsumoto Y."/>
            <person name="Kinjo T."/>
            <person name="Motooka D."/>
            <person name="Nabeya D."/>
            <person name="Jung N."/>
            <person name="Uechi K."/>
            <person name="Horii T."/>
            <person name="Iida T."/>
            <person name="Fujita J."/>
            <person name="Nakamura S."/>
        </authorList>
    </citation>
    <scope>NUCLEOTIDE SEQUENCE [LARGE SCALE GENOMIC DNA]</scope>
    <source>
        <strain evidence="12 13">JCM 15657</strain>
    </source>
</reference>
<keyword evidence="6" id="KW-0479">Metal-binding</keyword>
<dbReference type="SUPFAM" id="SSF53383">
    <property type="entry name" value="PLP-dependent transferases"/>
    <property type="match status" value="1"/>
</dbReference>
<comment type="similarity">
    <text evidence="2">Belongs to the class-V pyridoxal-phosphate-dependent aminotransferase family. NifS/IscS subfamily.</text>
</comment>
<comment type="cofactor">
    <cofactor evidence="1">
        <name>pyridoxal 5'-phosphate</name>
        <dbReference type="ChEBI" id="CHEBI:597326"/>
    </cofactor>
</comment>
<dbReference type="InterPro" id="IPR015421">
    <property type="entry name" value="PyrdxlP-dep_Trfase_major"/>
</dbReference>
<dbReference type="STRING" id="169765.AWC15_05530"/>
<keyword evidence="13" id="KW-1185">Reference proteome</keyword>
<evidence type="ECO:0000313" key="12">
    <source>
        <dbReference type="EMBL" id="BBX97664.1"/>
    </source>
</evidence>
<evidence type="ECO:0000256" key="9">
    <source>
        <dbReference type="ARBA" id="ARBA00023014"/>
    </source>
</evidence>
<dbReference type="FunFam" id="3.90.1150.10:FF:000053">
    <property type="entry name" value="Cysteine desulfurase NifS"/>
    <property type="match status" value="1"/>
</dbReference>
<dbReference type="InterPro" id="IPR015422">
    <property type="entry name" value="PyrdxlP-dep_Trfase_small"/>
</dbReference>
<proteinExistence type="inferred from homology"/>
<dbReference type="GO" id="GO:0051536">
    <property type="term" value="F:iron-sulfur cluster binding"/>
    <property type="evidence" value="ECO:0007669"/>
    <property type="project" value="UniProtKB-KW"/>
</dbReference>
<dbReference type="RefSeq" id="WP_085162069.1">
    <property type="nucleotide sequence ID" value="NZ_AP022581.1"/>
</dbReference>
<evidence type="ECO:0000256" key="1">
    <source>
        <dbReference type="ARBA" id="ARBA00001933"/>
    </source>
</evidence>
<dbReference type="KEGG" id="mlj:MLAC_29580"/>
<dbReference type="Gene3D" id="3.90.1150.10">
    <property type="entry name" value="Aspartate Aminotransferase, domain 1"/>
    <property type="match status" value="1"/>
</dbReference>
<sequence length="393" mass="40760">MVYLDHAATTPMHPAAIEAMTAVLGTVGNASSLHTTGRQARRRIEESRELIADKLHARPSEVIFTAGGTESDNLAVKGIYWARRDAQPSRRRIVTSEVEHHAVLDSVNWLVEHEGAQVTWLPTAADGSVSAAALREVLESHDDVALVSVMWANNEVGTIMPTAELATVAAEFGVPMHSDAIQAVGQLPVDFGASKLSALSVAAHKFGGPPAVGALLLRRDVSCVPLSHGGGQERDIRSGTPDVAGAVGMATAAQIAVDGLEANGARLRALRDRLVEGVLAEVDDVRLNGARDPLRLPGNAHFTFRGCEGDALLMLLDANGIECSTGSACTAGVARPSHVLIAMGADPASARGSLRLSLGHNSVDADVDAALEVLPGAVARARRAALAATGASG</sequence>
<evidence type="ECO:0000259" key="11">
    <source>
        <dbReference type="Pfam" id="PF00266"/>
    </source>
</evidence>
<organism evidence="12 13">
    <name type="scientific">Mycobacterium lacus</name>
    <dbReference type="NCBI Taxonomy" id="169765"/>
    <lineage>
        <taxon>Bacteria</taxon>
        <taxon>Bacillati</taxon>
        <taxon>Actinomycetota</taxon>
        <taxon>Actinomycetes</taxon>
        <taxon>Mycobacteriales</taxon>
        <taxon>Mycobacteriaceae</taxon>
        <taxon>Mycobacterium</taxon>
    </lineage>
</organism>
<evidence type="ECO:0000313" key="13">
    <source>
        <dbReference type="Proteomes" id="UP000466396"/>
    </source>
</evidence>
<dbReference type="EC" id="2.8.1.7" evidence="3"/>
<evidence type="ECO:0000256" key="5">
    <source>
        <dbReference type="ARBA" id="ARBA00022679"/>
    </source>
</evidence>
<dbReference type="Proteomes" id="UP000466396">
    <property type="component" value="Chromosome"/>
</dbReference>
<keyword evidence="8" id="KW-0408">Iron</keyword>
<dbReference type="GO" id="GO:0046872">
    <property type="term" value="F:metal ion binding"/>
    <property type="evidence" value="ECO:0007669"/>
    <property type="project" value="UniProtKB-KW"/>
</dbReference>
<keyword evidence="4" id="KW-0032">Aminotransferase</keyword>
<dbReference type="InterPro" id="IPR016454">
    <property type="entry name" value="Cysteine_dSase"/>
</dbReference>
<dbReference type="PIRSF" id="PIRSF005572">
    <property type="entry name" value="NifS"/>
    <property type="match status" value="1"/>
</dbReference>
<dbReference type="Pfam" id="PF00266">
    <property type="entry name" value="Aminotran_5"/>
    <property type="match status" value="1"/>
</dbReference>
<keyword evidence="5" id="KW-0808">Transferase</keyword>
<gene>
    <name evidence="12" type="primary">iscS</name>
    <name evidence="12" type="ORF">MLAC_29580</name>
</gene>
<evidence type="ECO:0000256" key="2">
    <source>
        <dbReference type="ARBA" id="ARBA00006490"/>
    </source>
</evidence>
<dbReference type="FunFam" id="3.40.640.10:FF:000084">
    <property type="entry name" value="IscS-like cysteine desulfurase"/>
    <property type="match status" value="1"/>
</dbReference>
<dbReference type="Gene3D" id="3.40.640.10">
    <property type="entry name" value="Type I PLP-dependent aspartate aminotransferase-like (Major domain)"/>
    <property type="match status" value="1"/>
</dbReference>
<evidence type="ECO:0000256" key="7">
    <source>
        <dbReference type="ARBA" id="ARBA00022898"/>
    </source>
</evidence>
<evidence type="ECO:0000256" key="3">
    <source>
        <dbReference type="ARBA" id="ARBA00012239"/>
    </source>
</evidence>
<accession>A0A1X1XWZ9</accession>
<feature type="domain" description="Aminotransferase class V" evidence="11">
    <location>
        <begin position="2"/>
        <end position="369"/>
    </location>
</feature>
<evidence type="ECO:0000256" key="6">
    <source>
        <dbReference type="ARBA" id="ARBA00022723"/>
    </source>
</evidence>